<evidence type="ECO:0000256" key="7">
    <source>
        <dbReference type="ARBA" id="ARBA00023136"/>
    </source>
</evidence>
<organism evidence="11 12">
    <name type="scientific">Salirhabdus euzebyi</name>
    <dbReference type="NCBI Taxonomy" id="394506"/>
    <lineage>
        <taxon>Bacteria</taxon>
        <taxon>Bacillati</taxon>
        <taxon>Bacillota</taxon>
        <taxon>Bacilli</taxon>
        <taxon>Bacillales</taxon>
        <taxon>Bacillaceae</taxon>
        <taxon>Salirhabdus</taxon>
    </lineage>
</organism>
<dbReference type="SMART" id="SM00155">
    <property type="entry name" value="PLDc"/>
    <property type="match status" value="2"/>
</dbReference>
<keyword evidence="2" id="KW-1003">Cell membrane</keyword>
<dbReference type="Gene3D" id="3.30.870.10">
    <property type="entry name" value="Endonuclease Chain A"/>
    <property type="match status" value="2"/>
</dbReference>
<comment type="subcellular location">
    <subcellularLocation>
        <location evidence="1">Cell membrane</location>
    </subcellularLocation>
</comment>
<evidence type="ECO:0000256" key="8">
    <source>
        <dbReference type="NCBIfam" id="TIGR04265"/>
    </source>
</evidence>
<dbReference type="RefSeq" id="WP_174496551.1">
    <property type="nucleotide sequence ID" value="NZ_CADDWK010000008.1"/>
</dbReference>
<evidence type="ECO:0000256" key="4">
    <source>
        <dbReference type="ARBA" id="ARBA00022692"/>
    </source>
</evidence>
<dbReference type="GO" id="GO:0005886">
    <property type="term" value="C:plasma membrane"/>
    <property type="evidence" value="ECO:0007669"/>
    <property type="project" value="UniProtKB-SubCell"/>
</dbReference>
<dbReference type="InterPro" id="IPR001736">
    <property type="entry name" value="PLipase_D/transphosphatidylase"/>
</dbReference>
<dbReference type="EC" id="2.7.8.-" evidence="8"/>
<dbReference type="CDD" id="cd09112">
    <property type="entry name" value="PLDc_CLS_2"/>
    <property type="match status" value="1"/>
</dbReference>
<dbReference type="PROSITE" id="PS50035">
    <property type="entry name" value="PLD"/>
    <property type="match status" value="2"/>
</dbReference>
<dbReference type="GO" id="GO:0008808">
    <property type="term" value="F:cardiolipin synthase activity"/>
    <property type="evidence" value="ECO:0007669"/>
    <property type="project" value="UniProtKB-UniRule"/>
</dbReference>
<name>A0A841Q6I2_9BACI</name>
<feature type="domain" description="PLD phosphodiesterase" evidence="10">
    <location>
        <begin position="140"/>
        <end position="167"/>
    </location>
</feature>
<evidence type="ECO:0000256" key="9">
    <source>
        <dbReference type="SAM" id="Phobius"/>
    </source>
</evidence>
<dbReference type="Proteomes" id="UP000581688">
    <property type="component" value="Unassembled WGS sequence"/>
</dbReference>
<evidence type="ECO:0000259" key="10">
    <source>
        <dbReference type="PROSITE" id="PS50035"/>
    </source>
</evidence>
<evidence type="ECO:0000313" key="11">
    <source>
        <dbReference type="EMBL" id="MBB6453912.1"/>
    </source>
</evidence>
<accession>A0A841Q6I2</accession>
<dbReference type="InterPro" id="IPR022924">
    <property type="entry name" value="Cardiolipin_synthase"/>
</dbReference>
<dbReference type="GO" id="GO:0032049">
    <property type="term" value="P:cardiolipin biosynthetic process"/>
    <property type="evidence" value="ECO:0007669"/>
    <property type="project" value="UniProtKB-UniRule"/>
</dbReference>
<keyword evidence="6 9" id="KW-1133">Transmembrane helix</keyword>
<keyword evidence="12" id="KW-1185">Reference proteome</keyword>
<dbReference type="AlphaFoldDB" id="A0A841Q6I2"/>
<keyword evidence="4 9" id="KW-0812">Transmembrane</keyword>
<dbReference type="PANTHER" id="PTHR21248:SF7">
    <property type="entry name" value="MINOR CARDIOLIPIN SYNTHASE CLSB"/>
    <property type="match status" value="1"/>
</dbReference>
<comment type="caution">
    <text evidence="11">The sequence shown here is derived from an EMBL/GenBank/DDBJ whole genome shotgun (WGS) entry which is preliminary data.</text>
</comment>
<dbReference type="PANTHER" id="PTHR21248">
    <property type="entry name" value="CARDIOLIPIN SYNTHASE"/>
    <property type="match status" value="1"/>
</dbReference>
<evidence type="ECO:0000256" key="2">
    <source>
        <dbReference type="ARBA" id="ARBA00022475"/>
    </source>
</evidence>
<feature type="domain" description="PLD phosphodiesterase" evidence="10">
    <location>
        <begin position="309"/>
        <end position="336"/>
    </location>
</feature>
<gene>
    <name evidence="11" type="ORF">HNQ94_002363</name>
</gene>
<feature type="transmembrane region" description="Helical" evidence="9">
    <location>
        <begin position="6"/>
        <end position="23"/>
    </location>
</feature>
<dbReference type="InterPro" id="IPR025202">
    <property type="entry name" value="PLD-like_dom"/>
</dbReference>
<dbReference type="Pfam" id="PF13091">
    <property type="entry name" value="PLDc_2"/>
    <property type="match status" value="2"/>
</dbReference>
<evidence type="ECO:0000256" key="1">
    <source>
        <dbReference type="ARBA" id="ARBA00004236"/>
    </source>
</evidence>
<reference evidence="11 12" key="1">
    <citation type="submission" date="2020-08" db="EMBL/GenBank/DDBJ databases">
        <title>Genomic Encyclopedia of Type Strains, Phase IV (KMG-IV): sequencing the most valuable type-strain genomes for metagenomic binning, comparative biology and taxonomic classification.</title>
        <authorList>
            <person name="Goeker M."/>
        </authorList>
    </citation>
    <scope>NUCLEOTIDE SEQUENCE [LARGE SCALE GENOMIC DNA]</scope>
    <source>
        <strain evidence="11 12">DSM 19612</strain>
    </source>
</reference>
<dbReference type="CDD" id="cd09110">
    <property type="entry name" value="PLDc_CLS_1"/>
    <property type="match status" value="1"/>
</dbReference>
<evidence type="ECO:0000256" key="5">
    <source>
        <dbReference type="ARBA" id="ARBA00022737"/>
    </source>
</evidence>
<dbReference type="SUPFAM" id="SSF56024">
    <property type="entry name" value="Phospholipase D/nuclease"/>
    <property type="match status" value="2"/>
</dbReference>
<evidence type="ECO:0000256" key="3">
    <source>
        <dbReference type="ARBA" id="ARBA00022679"/>
    </source>
</evidence>
<keyword evidence="5" id="KW-0677">Repeat</keyword>
<protein>
    <recommendedName>
        <fullName evidence="8">Cardiolipin synthase</fullName>
        <ecNumber evidence="8">2.7.8.-</ecNumber>
    </recommendedName>
</protein>
<dbReference type="EMBL" id="JACHGH010000006">
    <property type="protein sequence ID" value="MBB6453912.1"/>
    <property type="molecule type" value="Genomic_DNA"/>
</dbReference>
<evidence type="ECO:0000313" key="12">
    <source>
        <dbReference type="Proteomes" id="UP000581688"/>
    </source>
</evidence>
<keyword evidence="3 11" id="KW-0808">Transferase</keyword>
<proteinExistence type="predicted"/>
<keyword evidence="7 9" id="KW-0472">Membrane</keyword>
<evidence type="ECO:0000256" key="6">
    <source>
        <dbReference type="ARBA" id="ARBA00022989"/>
    </source>
</evidence>
<sequence>MVWLYVGTGVVVIFFLLFLDFYFGKIHHHKNADNLSFPIASGDYSCFFNGSPLFKDMFQEIKDAKKEVCVQSYIIRNDSIGKELFTLLKQKAQEGLTVRLLVDRIGSFGLPVSVRRDLKKAGVYFTYSSKPSFPFFFYKFNRRNHRKITIIDGKIAYVGGLNVGNEYIGKSPRFNNWRDCHLRLTGELAKDVQHLFQHDWELAAKEKIEVYKANMPKMEKQGKVVATDGIGLEDMFFHFIHQAKKEIIIGTPYFIPSKSIVRALEDAINRGVVVKILGPMKADHMLVKEAAIPYFVSLKEKGADVRLFDQGFYHAKIFMIDDNFCDIGTANFDRRSLYLNKEVNVITYDVAFIQKVRELFLKDFYHSVEMNDQWLNQLNAWTSIKIVIAKLVRPLL</sequence>
<dbReference type="NCBIfam" id="TIGR04265">
    <property type="entry name" value="bac_cardiolipin"/>
    <property type="match status" value="1"/>
</dbReference>